<dbReference type="AlphaFoldDB" id="A0A087CAG6"/>
<sequence length="184" mass="19817">MHTRWNSLRHVRMIVADGGEGGGVAEDGQGDPEPKPDESNAEQQGNESEKLGENGLKALKAEREANKAAKAKLAEYEAQIQAFKDKDKTESEKEAERLQALEKSNSENALKALQYEVAAEKGIPLKLATRLNGSDKDSMLADADELLPLIQQTKPNIPKPDKSQGRGGKPKPASLSAAIAGHLK</sequence>
<feature type="compositionally biased region" description="Basic residues" evidence="1">
    <location>
        <begin position="1"/>
        <end position="12"/>
    </location>
</feature>
<dbReference type="OrthoDB" id="10017990at2"/>
<evidence type="ECO:0008006" key="4">
    <source>
        <dbReference type="Google" id="ProtNLM"/>
    </source>
</evidence>
<feature type="region of interest" description="Disordered" evidence="1">
    <location>
        <begin position="1"/>
        <end position="55"/>
    </location>
</feature>
<feature type="region of interest" description="Disordered" evidence="1">
    <location>
        <begin position="82"/>
        <end position="101"/>
    </location>
</feature>
<gene>
    <name evidence="2" type="ORF">BMON_0138</name>
</gene>
<comment type="caution">
    <text evidence="2">The sequence shown here is derived from an EMBL/GenBank/DDBJ whole genome shotgun (WGS) entry which is preliminary data.</text>
</comment>
<feature type="compositionally biased region" description="Basic and acidic residues" evidence="1">
    <location>
        <begin position="83"/>
        <end position="100"/>
    </location>
</feature>
<evidence type="ECO:0000313" key="2">
    <source>
        <dbReference type="EMBL" id="KFI80266.1"/>
    </source>
</evidence>
<dbReference type="STRING" id="1437603.GCA_000771525_00473"/>
<accession>A0A087CAG6</accession>
<evidence type="ECO:0000256" key="1">
    <source>
        <dbReference type="SAM" id="MobiDB-lite"/>
    </source>
</evidence>
<reference evidence="2 3" key="1">
    <citation type="submission" date="2014-03" db="EMBL/GenBank/DDBJ databases">
        <title>Genomics of Bifidobacteria.</title>
        <authorList>
            <person name="Ventura M."/>
            <person name="Milani C."/>
            <person name="Lugli G.A."/>
        </authorList>
    </citation>
    <scope>NUCLEOTIDE SEQUENCE [LARGE SCALE GENOMIC DNA]</scope>
    <source>
        <strain evidence="2 3">DSM 21395</strain>
    </source>
</reference>
<proteinExistence type="predicted"/>
<dbReference type="EMBL" id="JGZE01000001">
    <property type="protein sequence ID" value="KFI80266.1"/>
    <property type="molecule type" value="Genomic_DNA"/>
</dbReference>
<protein>
    <recommendedName>
        <fullName evidence="4">Scaffolding protein</fullName>
    </recommendedName>
</protein>
<dbReference type="eggNOG" id="ENOG5033ATU">
    <property type="taxonomic scope" value="Bacteria"/>
</dbReference>
<name>A0A087CAG6_9BIFI</name>
<feature type="region of interest" description="Disordered" evidence="1">
    <location>
        <begin position="149"/>
        <end position="184"/>
    </location>
</feature>
<keyword evidence="3" id="KW-1185">Reference proteome</keyword>
<dbReference type="RefSeq" id="WP_152595809.1">
    <property type="nucleotide sequence ID" value="NZ_JDUO01000015.1"/>
</dbReference>
<dbReference type="Proteomes" id="UP000029082">
    <property type="component" value="Unassembled WGS sequence"/>
</dbReference>
<dbReference type="GeneID" id="93095001"/>
<evidence type="ECO:0000313" key="3">
    <source>
        <dbReference type="Proteomes" id="UP000029082"/>
    </source>
</evidence>
<organism evidence="2 3">
    <name type="scientific">Bifidobacterium mongoliense DSM 21395</name>
    <dbReference type="NCBI Taxonomy" id="1437603"/>
    <lineage>
        <taxon>Bacteria</taxon>
        <taxon>Bacillati</taxon>
        <taxon>Actinomycetota</taxon>
        <taxon>Actinomycetes</taxon>
        <taxon>Bifidobacteriales</taxon>
        <taxon>Bifidobacteriaceae</taxon>
        <taxon>Bifidobacterium</taxon>
    </lineage>
</organism>